<sequence>MNVKYADDYSTEIKVKGEDFYFDDIGCMIIYAYEKNIDIEKFLPKVFTKDTKKYIPILQAKYKIGDNTPMSYGFAAYENEGDGMISYDEVVLKMLRGEHMANPKIRKKVLGQ</sequence>
<proteinExistence type="predicted"/>
<protein>
    <submittedName>
        <fullName evidence="1">Uncharacterized protein</fullName>
    </submittedName>
</protein>
<gene>
    <name evidence="1" type="ORF">FJR48_02885</name>
</gene>
<name>A0A5P8P481_9BACT</name>
<evidence type="ECO:0000313" key="1">
    <source>
        <dbReference type="EMBL" id="QFR50417.1"/>
    </source>
</evidence>
<accession>A0A5P8P481</accession>
<organism evidence="1 2">
    <name type="scientific">Sulfurimonas lithotrophica</name>
    <dbReference type="NCBI Taxonomy" id="2590022"/>
    <lineage>
        <taxon>Bacteria</taxon>
        <taxon>Pseudomonadati</taxon>
        <taxon>Campylobacterota</taxon>
        <taxon>Epsilonproteobacteria</taxon>
        <taxon>Campylobacterales</taxon>
        <taxon>Sulfurimonadaceae</taxon>
        <taxon>Sulfurimonas</taxon>
    </lineage>
</organism>
<reference evidence="1 2" key="1">
    <citation type="submission" date="2019-09" db="EMBL/GenBank/DDBJ databases">
        <title>Sulfurimonas gotlandica sp. nov., a chemoautotrophic and psychrotolerant epsilonproteobacterium isolated from a pelagic redoxcline, and an emended description of the genus Sulfurimonas.</title>
        <authorList>
            <person name="Wang S."/>
            <person name="Jiang L."/>
            <person name="Shao S."/>
        </authorList>
    </citation>
    <scope>NUCLEOTIDE SEQUENCE [LARGE SCALE GENOMIC DNA]</scope>
    <source>
        <strain evidence="1 2">GYSZ_1</strain>
    </source>
</reference>
<dbReference type="EMBL" id="CP043617">
    <property type="protein sequence ID" value="QFR50417.1"/>
    <property type="molecule type" value="Genomic_DNA"/>
</dbReference>
<dbReference type="OrthoDB" id="8560674at2"/>
<dbReference type="KEGG" id="sulg:FJR48_02885"/>
<evidence type="ECO:0000313" key="2">
    <source>
        <dbReference type="Proteomes" id="UP000326944"/>
    </source>
</evidence>
<dbReference type="SUPFAM" id="SSF160387">
    <property type="entry name" value="NosL/MerB-like"/>
    <property type="match status" value="1"/>
</dbReference>
<keyword evidence="2" id="KW-1185">Reference proteome</keyword>
<dbReference type="Proteomes" id="UP000326944">
    <property type="component" value="Chromosome"/>
</dbReference>
<dbReference type="AlphaFoldDB" id="A0A5P8P481"/>